<dbReference type="Proteomes" id="UP000799118">
    <property type="component" value="Unassembled WGS sequence"/>
</dbReference>
<feature type="domain" description="Beta-lactamase-like ARB-00930-like C-terminal" evidence="1">
    <location>
        <begin position="44"/>
        <end position="191"/>
    </location>
</feature>
<gene>
    <name evidence="2" type="ORF">BT96DRAFT_145214</name>
</gene>
<keyword evidence="3" id="KW-1185">Reference proteome</keyword>
<dbReference type="OrthoDB" id="428260at2759"/>
<dbReference type="EMBL" id="ML770870">
    <property type="protein sequence ID" value="KAE9382902.1"/>
    <property type="molecule type" value="Genomic_DNA"/>
</dbReference>
<sequence length="192" mass="20455">MLIIIPDYNAGFATLAAGRDVIQVSAVTADLIIDAFLPALEQAAREQAMMKLAGSYRSLDLNSSIELSIDAGKPGLGVKSFISNGTDIIGVLTLGLIGIDLVDSDIRLYLTGLNAQVNSAASKASYRAVFGELTSMGTGIVSQAWNNATWLNFDSTMYNEIGVDEFVFTFDVDGNATSVSPRAWGTELYRQG</sequence>
<protein>
    <recommendedName>
        <fullName evidence="1">Beta-lactamase-like ARB-00930-like C-terminal domain-containing protein</fullName>
    </recommendedName>
</protein>
<accession>A0A6A4GBK0</accession>
<dbReference type="InterPro" id="IPR058664">
    <property type="entry name" value="ARB_00930-like_C"/>
</dbReference>
<name>A0A6A4GBK0_9AGAR</name>
<dbReference type="Pfam" id="PF26335">
    <property type="entry name" value="ARB_00930_C"/>
    <property type="match status" value="1"/>
</dbReference>
<evidence type="ECO:0000259" key="1">
    <source>
        <dbReference type="Pfam" id="PF26335"/>
    </source>
</evidence>
<dbReference type="AlphaFoldDB" id="A0A6A4GBK0"/>
<evidence type="ECO:0000313" key="2">
    <source>
        <dbReference type="EMBL" id="KAE9382902.1"/>
    </source>
</evidence>
<reference evidence="2" key="1">
    <citation type="journal article" date="2019" name="Environ. Microbiol.">
        <title>Fungal ecological strategies reflected in gene transcription - a case study of two litter decomposers.</title>
        <authorList>
            <person name="Barbi F."/>
            <person name="Kohler A."/>
            <person name="Barry K."/>
            <person name="Baskaran P."/>
            <person name="Daum C."/>
            <person name="Fauchery L."/>
            <person name="Ihrmark K."/>
            <person name="Kuo A."/>
            <person name="LaButti K."/>
            <person name="Lipzen A."/>
            <person name="Morin E."/>
            <person name="Grigoriev I.V."/>
            <person name="Henrissat B."/>
            <person name="Lindahl B."/>
            <person name="Martin F."/>
        </authorList>
    </citation>
    <scope>NUCLEOTIDE SEQUENCE</scope>
    <source>
        <strain evidence="2">JB14</strain>
    </source>
</reference>
<organism evidence="2 3">
    <name type="scientific">Gymnopus androsaceus JB14</name>
    <dbReference type="NCBI Taxonomy" id="1447944"/>
    <lineage>
        <taxon>Eukaryota</taxon>
        <taxon>Fungi</taxon>
        <taxon>Dikarya</taxon>
        <taxon>Basidiomycota</taxon>
        <taxon>Agaricomycotina</taxon>
        <taxon>Agaricomycetes</taxon>
        <taxon>Agaricomycetidae</taxon>
        <taxon>Agaricales</taxon>
        <taxon>Marasmiineae</taxon>
        <taxon>Omphalotaceae</taxon>
        <taxon>Gymnopus</taxon>
    </lineage>
</organism>
<proteinExistence type="predicted"/>
<evidence type="ECO:0000313" key="3">
    <source>
        <dbReference type="Proteomes" id="UP000799118"/>
    </source>
</evidence>